<gene>
    <name evidence="1" type="ORF">CRE_16956</name>
</gene>
<keyword evidence="2" id="KW-1185">Reference proteome</keyword>
<evidence type="ECO:0000313" key="2">
    <source>
        <dbReference type="Proteomes" id="UP000008281"/>
    </source>
</evidence>
<evidence type="ECO:0000313" key="1">
    <source>
        <dbReference type="EMBL" id="EFO84130.1"/>
    </source>
</evidence>
<dbReference type="Proteomes" id="UP000008281">
    <property type="component" value="Unassembled WGS sequence"/>
</dbReference>
<organism evidence="2">
    <name type="scientific">Caenorhabditis remanei</name>
    <name type="common">Caenorhabditis vulgaris</name>
    <dbReference type="NCBI Taxonomy" id="31234"/>
    <lineage>
        <taxon>Eukaryota</taxon>
        <taxon>Metazoa</taxon>
        <taxon>Ecdysozoa</taxon>
        <taxon>Nematoda</taxon>
        <taxon>Chromadorea</taxon>
        <taxon>Rhabditida</taxon>
        <taxon>Rhabditina</taxon>
        <taxon>Rhabditomorpha</taxon>
        <taxon>Rhabditoidea</taxon>
        <taxon>Rhabditidae</taxon>
        <taxon>Peloderinae</taxon>
        <taxon>Caenorhabditis</taxon>
    </lineage>
</organism>
<reference evidence="1" key="1">
    <citation type="submission" date="2007-07" db="EMBL/GenBank/DDBJ databases">
        <title>PCAP assembly of the Caenorhabditis remanei genome.</title>
        <authorList>
            <consortium name="The Caenorhabditis remanei Sequencing Consortium"/>
            <person name="Wilson R.K."/>
        </authorList>
    </citation>
    <scope>NUCLEOTIDE SEQUENCE [LARGE SCALE GENOMIC DNA]</scope>
    <source>
        <strain evidence="1">PB4641</strain>
    </source>
</reference>
<protein>
    <submittedName>
        <fullName evidence="1">Uncharacterized protein</fullName>
    </submittedName>
</protein>
<name>E3N2A8_CAERE</name>
<dbReference type="InParanoid" id="E3N2A8"/>
<accession>E3N2A8</accession>
<proteinExistence type="predicted"/>
<sequence length="100" mass="11858">MISFKKVGDQQPSDYTLTELTTVQYPFFTHGIHPMRQESITCSERKMLIEEKKFETRRQMKYESGQHPNSKTLLNVNASSNTYETETNRFQRIVDYESKK</sequence>
<dbReference type="HOGENOM" id="CLU_180999_0_0_1"/>
<dbReference type="AlphaFoldDB" id="E3N2A8"/>
<dbReference type="EMBL" id="DS268512">
    <property type="protein sequence ID" value="EFO84130.1"/>
    <property type="molecule type" value="Genomic_DNA"/>
</dbReference>